<evidence type="ECO:0000313" key="6">
    <source>
        <dbReference type="EMBL" id="MDO3637633.1"/>
    </source>
</evidence>
<dbReference type="InterPro" id="IPR002104">
    <property type="entry name" value="Integrase_catalytic"/>
</dbReference>
<evidence type="ECO:0000313" key="7">
    <source>
        <dbReference type="Proteomes" id="UP001168823"/>
    </source>
</evidence>
<dbReference type="RefSeq" id="WP_302915156.1">
    <property type="nucleotide sequence ID" value="NZ_JAUMSQ010000142.1"/>
</dbReference>
<gene>
    <name evidence="6" type="ORF">Q2100_17970</name>
</gene>
<dbReference type="InterPro" id="IPR050090">
    <property type="entry name" value="Tyrosine_recombinase_XerCD"/>
</dbReference>
<evidence type="ECO:0000256" key="2">
    <source>
        <dbReference type="ARBA" id="ARBA00023125"/>
    </source>
</evidence>
<feature type="region of interest" description="Disordered" evidence="4">
    <location>
        <begin position="450"/>
        <end position="475"/>
    </location>
</feature>
<dbReference type="Proteomes" id="UP001168823">
    <property type="component" value="Unassembled WGS sequence"/>
</dbReference>
<dbReference type="InterPro" id="IPR011010">
    <property type="entry name" value="DNA_brk_join_enz"/>
</dbReference>
<evidence type="ECO:0000256" key="4">
    <source>
        <dbReference type="SAM" id="MobiDB-lite"/>
    </source>
</evidence>
<evidence type="ECO:0000256" key="1">
    <source>
        <dbReference type="ARBA" id="ARBA00008857"/>
    </source>
</evidence>
<protein>
    <submittedName>
        <fullName evidence="6">Site-specific integrase</fullName>
    </submittedName>
</protein>
<comment type="similarity">
    <text evidence="1">Belongs to the 'phage' integrase family.</text>
</comment>
<dbReference type="PANTHER" id="PTHR30349">
    <property type="entry name" value="PHAGE INTEGRASE-RELATED"/>
    <property type="match status" value="1"/>
</dbReference>
<accession>A0ABT8UML2</accession>
<proteinExistence type="inferred from homology"/>
<organism evidence="6 7">
    <name type="scientific">Mycolicibacterium arseniciresistens</name>
    <dbReference type="NCBI Taxonomy" id="3062257"/>
    <lineage>
        <taxon>Bacteria</taxon>
        <taxon>Bacillati</taxon>
        <taxon>Actinomycetota</taxon>
        <taxon>Actinomycetes</taxon>
        <taxon>Mycobacteriales</taxon>
        <taxon>Mycobacteriaceae</taxon>
        <taxon>Mycolicibacterium</taxon>
    </lineage>
</organism>
<reference evidence="6" key="1">
    <citation type="submission" date="2023-07" db="EMBL/GenBank/DDBJ databases">
        <title>Mycolicibacterium sp. nov., a novel bacterial species.</title>
        <authorList>
            <person name="Cao Y."/>
        </authorList>
    </citation>
    <scope>NUCLEOTIDE SEQUENCE</scope>
    <source>
        <strain evidence="6">KC 300</strain>
    </source>
</reference>
<dbReference type="EMBL" id="JAUMSQ010000142">
    <property type="protein sequence ID" value="MDO3637633.1"/>
    <property type="molecule type" value="Genomic_DNA"/>
</dbReference>
<keyword evidence="7" id="KW-1185">Reference proteome</keyword>
<dbReference type="CDD" id="cd01189">
    <property type="entry name" value="INT_ICEBs1_C_like"/>
    <property type="match status" value="1"/>
</dbReference>
<name>A0ABT8UML2_9MYCO</name>
<dbReference type="SUPFAM" id="SSF56349">
    <property type="entry name" value="DNA breaking-rejoining enzymes"/>
    <property type="match status" value="1"/>
</dbReference>
<dbReference type="PROSITE" id="PS51898">
    <property type="entry name" value="TYR_RECOMBINASE"/>
    <property type="match status" value="1"/>
</dbReference>
<keyword evidence="2" id="KW-0238">DNA-binding</keyword>
<keyword evidence="3" id="KW-0233">DNA recombination</keyword>
<evidence type="ECO:0000256" key="3">
    <source>
        <dbReference type="ARBA" id="ARBA00023172"/>
    </source>
</evidence>
<dbReference type="InterPro" id="IPR010998">
    <property type="entry name" value="Integrase_recombinase_N"/>
</dbReference>
<feature type="domain" description="Tyr recombinase" evidence="5">
    <location>
        <begin position="203"/>
        <end position="454"/>
    </location>
</feature>
<dbReference type="Gene3D" id="1.10.443.10">
    <property type="entry name" value="Intergrase catalytic core"/>
    <property type="match status" value="1"/>
</dbReference>
<evidence type="ECO:0000259" key="5">
    <source>
        <dbReference type="PROSITE" id="PS51898"/>
    </source>
</evidence>
<sequence>MAYIRAHDTKQRRNGKVVKRYVVAWREPIRDSFGLPTGELRSRQESYQNRETAEARRDELNAARHTTGTSALAEQRKAGDLPFGYYARGWLDAQAVKVARGRLKQRAHEDCKRLLTRYVLDRFGARAIASISAKDAEEFLAALVRQPSRQGDRAPLSPATVKHAWGMFSTVMRYAMRHGAISSNPADQVDFSTSRGVGDLGKFEHNPLTATQVGELCAAVAGEGYPNLPAYPVYGLMTAFLAYTGLRASENAGLEIRDLVFTTGPTAVRSGEPAIRCTVQVRRTKERRGGEWVVGTPKSKQSRRSVPLPPWLAEKLHAYLVGAGTEPAMHPRADEPAAPLWPSRKNGGGHRAEGQRYAVLLDWSEPLAMGTFYDTILKPALEAVGLPASRPAKDGEPAIRGVRLHDLRHTFATMHLMAGTHFMQVSRWLGHSTFTLTLNTYGDWIPEEDGGAINHLPEPSSAAGQTPQKVRQLFG</sequence>
<dbReference type="PANTHER" id="PTHR30349:SF64">
    <property type="entry name" value="PROPHAGE INTEGRASE INTD-RELATED"/>
    <property type="match status" value="1"/>
</dbReference>
<comment type="caution">
    <text evidence="6">The sequence shown here is derived from an EMBL/GenBank/DDBJ whole genome shotgun (WGS) entry which is preliminary data.</text>
</comment>
<dbReference type="Gene3D" id="1.10.150.130">
    <property type="match status" value="1"/>
</dbReference>
<dbReference type="InterPro" id="IPR013762">
    <property type="entry name" value="Integrase-like_cat_sf"/>
</dbReference>